<dbReference type="RefSeq" id="XP_033395435.1">
    <property type="nucleotide sequence ID" value="XM_033546968.1"/>
</dbReference>
<protein>
    <submittedName>
        <fullName evidence="1">Uncharacterized protein</fullName>
    </submittedName>
</protein>
<evidence type="ECO:0000313" key="1">
    <source>
        <dbReference type="EMBL" id="KAF2139722.1"/>
    </source>
</evidence>
<accession>A0A6A6B6H0</accession>
<keyword evidence="2" id="KW-1185">Reference proteome</keyword>
<proteinExistence type="predicted"/>
<sequence length="164" mass="18160">MSSSCFFLATGTLLSITHTQTQPRFPFRAIISYVTLRPAPRPRPRPWLKGRGCVAPRRGIVVSWRGKPFRDEAFRGPCHLPTYLPRSGPRAPQAPLRPIAEISFFGFFGCPLPVWFPFPLLDHGGRRISNGGLAAATDRIGLVRSLARRLVGRVFCTRGPQPAG</sequence>
<dbReference type="GeneID" id="54304475"/>
<reference evidence="1" key="1">
    <citation type="journal article" date="2020" name="Stud. Mycol.">
        <title>101 Dothideomycetes genomes: a test case for predicting lifestyles and emergence of pathogens.</title>
        <authorList>
            <person name="Haridas S."/>
            <person name="Albert R."/>
            <person name="Binder M."/>
            <person name="Bloem J."/>
            <person name="Labutti K."/>
            <person name="Salamov A."/>
            <person name="Andreopoulos B."/>
            <person name="Baker S."/>
            <person name="Barry K."/>
            <person name="Bills G."/>
            <person name="Bluhm B."/>
            <person name="Cannon C."/>
            <person name="Castanera R."/>
            <person name="Culley D."/>
            <person name="Daum C."/>
            <person name="Ezra D."/>
            <person name="Gonzalez J."/>
            <person name="Henrissat B."/>
            <person name="Kuo A."/>
            <person name="Liang C."/>
            <person name="Lipzen A."/>
            <person name="Lutzoni F."/>
            <person name="Magnuson J."/>
            <person name="Mondo S."/>
            <person name="Nolan M."/>
            <person name="Ohm R."/>
            <person name="Pangilinan J."/>
            <person name="Park H.-J."/>
            <person name="Ramirez L."/>
            <person name="Alfaro M."/>
            <person name="Sun H."/>
            <person name="Tritt A."/>
            <person name="Yoshinaga Y."/>
            <person name="Zwiers L.-H."/>
            <person name="Turgeon B."/>
            <person name="Goodwin S."/>
            <person name="Spatafora J."/>
            <person name="Crous P."/>
            <person name="Grigoriev I."/>
        </authorList>
    </citation>
    <scope>NUCLEOTIDE SEQUENCE</scope>
    <source>
        <strain evidence="1">CBS 121167</strain>
    </source>
</reference>
<name>A0A6A6B6H0_9PEZI</name>
<dbReference type="AlphaFoldDB" id="A0A6A6B6H0"/>
<dbReference type="Proteomes" id="UP000799438">
    <property type="component" value="Unassembled WGS sequence"/>
</dbReference>
<dbReference type="EMBL" id="ML995492">
    <property type="protein sequence ID" value="KAF2139722.1"/>
    <property type="molecule type" value="Genomic_DNA"/>
</dbReference>
<organism evidence="1 2">
    <name type="scientific">Aplosporella prunicola CBS 121167</name>
    <dbReference type="NCBI Taxonomy" id="1176127"/>
    <lineage>
        <taxon>Eukaryota</taxon>
        <taxon>Fungi</taxon>
        <taxon>Dikarya</taxon>
        <taxon>Ascomycota</taxon>
        <taxon>Pezizomycotina</taxon>
        <taxon>Dothideomycetes</taxon>
        <taxon>Dothideomycetes incertae sedis</taxon>
        <taxon>Botryosphaeriales</taxon>
        <taxon>Aplosporellaceae</taxon>
        <taxon>Aplosporella</taxon>
    </lineage>
</organism>
<evidence type="ECO:0000313" key="2">
    <source>
        <dbReference type="Proteomes" id="UP000799438"/>
    </source>
</evidence>
<gene>
    <name evidence="1" type="ORF">K452DRAFT_64641</name>
</gene>